<organism evidence="1 2">
    <name type="scientific">Strigomonas culicis</name>
    <dbReference type="NCBI Taxonomy" id="28005"/>
    <lineage>
        <taxon>Eukaryota</taxon>
        <taxon>Discoba</taxon>
        <taxon>Euglenozoa</taxon>
        <taxon>Kinetoplastea</taxon>
        <taxon>Metakinetoplastina</taxon>
        <taxon>Trypanosomatida</taxon>
        <taxon>Trypanosomatidae</taxon>
        <taxon>Strigomonadinae</taxon>
        <taxon>Strigomonas</taxon>
    </lineage>
</organism>
<accession>S9TF15</accession>
<gene>
    <name evidence="1" type="ORF">STCU_11953</name>
</gene>
<reference evidence="1 2" key="1">
    <citation type="journal article" date="2013" name="PLoS ONE">
        <title>Predicting the Proteins of Angomonas deanei, Strigomonas culicis and Their Respective Endosymbionts Reveals New Aspects of the Trypanosomatidae Family.</title>
        <authorList>
            <person name="Motta M.C."/>
            <person name="Martins A.C."/>
            <person name="de Souza S.S."/>
            <person name="Catta-Preta C.M."/>
            <person name="Silva R."/>
            <person name="Klein C.C."/>
            <person name="de Almeida L.G."/>
            <person name="de Lima Cunha O."/>
            <person name="Ciapina L.P."/>
            <person name="Brocchi M."/>
            <person name="Colabardini A.C."/>
            <person name="de Araujo Lima B."/>
            <person name="Machado C.R."/>
            <person name="de Almeida Soares C.M."/>
            <person name="Probst C.M."/>
            <person name="de Menezes C.B."/>
            <person name="Thompson C.E."/>
            <person name="Bartholomeu D.C."/>
            <person name="Gradia D.F."/>
            <person name="Pavoni D.P."/>
            <person name="Grisard E.C."/>
            <person name="Fantinatti-Garboggini F."/>
            <person name="Marchini F.K."/>
            <person name="Rodrigues-Luiz G.F."/>
            <person name="Wagner G."/>
            <person name="Goldman G.H."/>
            <person name="Fietto J.L."/>
            <person name="Elias M.C."/>
            <person name="Goldman M.H."/>
            <person name="Sagot M.F."/>
            <person name="Pereira M."/>
            <person name="Stoco P.H."/>
            <person name="de Mendonca-Neto R.P."/>
            <person name="Teixeira S.M."/>
            <person name="Maciel T.E."/>
            <person name="de Oliveira Mendes T.A."/>
            <person name="Urmenyi T.P."/>
            <person name="de Souza W."/>
            <person name="Schenkman S."/>
            <person name="de Vasconcelos A.T."/>
        </authorList>
    </citation>
    <scope>NUCLEOTIDE SEQUENCE [LARGE SCALE GENOMIC DNA]</scope>
</reference>
<proteinExistence type="predicted"/>
<sequence>MLNAFAPQLDYTPRMVFLYPHNYTVMRDVINEDAAEGVSANMHFYVTPRPFFKSIHKAIRVTQALLQEGSTAAPHDGREGG</sequence>
<evidence type="ECO:0000313" key="2">
    <source>
        <dbReference type="Proteomes" id="UP000015354"/>
    </source>
</evidence>
<dbReference type="OrthoDB" id="262308at2759"/>
<dbReference type="AlphaFoldDB" id="S9TF15"/>
<evidence type="ECO:0000313" key="1">
    <source>
        <dbReference type="EMBL" id="EPY15524.1"/>
    </source>
</evidence>
<name>S9TF15_9TRYP</name>
<protein>
    <submittedName>
        <fullName evidence="1">Uncharacterized protein</fullName>
    </submittedName>
</protein>
<dbReference type="EMBL" id="ATMH01012002">
    <property type="protein sequence ID" value="EPY15524.1"/>
    <property type="molecule type" value="Genomic_DNA"/>
</dbReference>
<comment type="caution">
    <text evidence="1">The sequence shown here is derived from an EMBL/GenBank/DDBJ whole genome shotgun (WGS) entry which is preliminary data.</text>
</comment>
<keyword evidence="2" id="KW-1185">Reference proteome</keyword>
<dbReference type="Proteomes" id="UP000015354">
    <property type="component" value="Unassembled WGS sequence"/>
</dbReference>